<dbReference type="EMBL" id="UGHP01000001">
    <property type="protein sequence ID" value="STQ82871.1"/>
    <property type="molecule type" value="Genomic_DNA"/>
</dbReference>
<dbReference type="Proteomes" id="UP000254821">
    <property type="component" value="Unassembled WGS sequence"/>
</dbReference>
<dbReference type="GO" id="GO:0016020">
    <property type="term" value="C:membrane"/>
    <property type="evidence" value="ECO:0007669"/>
    <property type="project" value="UniProtKB-SubCell"/>
</dbReference>
<proteinExistence type="predicted"/>
<dbReference type="SUPFAM" id="SSF161098">
    <property type="entry name" value="MetI-like"/>
    <property type="match status" value="1"/>
</dbReference>
<accession>A0A377PSC8</accession>
<evidence type="ECO:0000256" key="5">
    <source>
        <dbReference type="SAM" id="Phobius"/>
    </source>
</evidence>
<dbReference type="PANTHER" id="PTHR42922">
    <property type="entry name" value="PHOSPHATE TRANSPORT SYSTEM PERMEASE PROTEIN PSTA"/>
    <property type="match status" value="1"/>
</dbReference>
<keyword evidence="3 5" id="KW-1133">Transmembrane helix</keyword>
<evidence type="ECO:0000256" key="2">
    <source>
        <dbReference type="ARBA" id="ARBA00022692"/>
    </source>
</evidence>
<evidence type="ECO:0000256" key="3">
    <source>
        <dbReference type="ARBA" id="ARBA00022989"/>
    </source>
</evidence>
<evidence type="ECO:0000313" key="6">
    <source>
        <dbReference type="EMBL" id="STQ82871.1"/>
    </source>
</evidence>
<evidence type="ECO:0000256" key="4">
    <source>
        <dbReference type="ARBA" id="ARBA00023136"/>
    </source>
</evidence>
<protein>
    <submittedName>
        <fullName evidence="6">Phosphate transport system permease protein pstA</fullName>
    </submittedName>
</protein>
<sequence>MSGIITGVLLAIARIAGETAPLLFTSLSNQFWSTDMSQPIANLPVTIFKFAMSPFAEWQELAWAGVLLITLCVLLLNILARVVFAQKKR</sequence>
<dbReference type="InterPro" id="IPR035906">
    <property type="entry name" value="MetI-like_sf"/>
</dbReference>
<evidence type="ECO:0000313" key="7">
    <source>
        <dbReference type="Proteomes" id="UP000254821"/>
    </source>
</evidence>
<comment type="subcellular location">
    <subcellularLocation>
        <location evidence="1">Membrane</location>
        <topology evidence="1">Multi-pass membrane protein</topology>
    </subcellularLocation>
</comment>
<dbReference type="AlphaFoldDB" id="A0A377PSC8"/>
<organism evidence="6 7">
    <name type="scientific">Hafnia alvei</name>
    <dbReference type="NCBI Taxonomy" id="569"/>
    <lineage>
        <taxon>Bacteria</taxon>
        <taxon>Pseudomonadati</taxon>
        <taxon>Pseudomonadota</taxon>
        <taxon>Gammaproteobacteria</taxon>
        <taxon>Enterobacterales</taxon>
        <taxon>Hafniaceae</taxon>
        <taxon>Hafnia</taxon>
    </lineage>
</organism>
<feature type="transmembrane region" description="Helical" evidence="5">
    <location>
        <begin position="61"/>
        <end position="84"/>
    </location>
</feature>
<dbReference type="InterPro" id="IPR051408">
    <property type="entry name" value="Phosphate_transprt_permease"/>
</dbReference>
<dbReference type="PANTHER" id="PTHR42922:SF1">
    <property type="entry name" value="PHOSPHATE TRANSPORT SYSTEM PERMEASE PROTEIN PSTA"/>
    <property type="match status" value="1"/>
</dbReference>
<keyword evidence="4 5" id="KW-0472">Membrane</keyword>
<reference evidence="6 7" key="1">
    <citation type="submission" date="2018-06" db="EMBL/GenBank/DDBJ databases">
        <authorList>
            <consortium name="Pathogen Informatics"/>
            <person name="Doyle S."/>
        </authorList>
    </citation>
    <scope>NUCLEOTIDE SEQUENCE [LARGE SCALE GENOMIC DNA]</scope>
    <source>
        <strain evidence="6 7">NCTC8105</strain>
    </source>
</reference>
<keyword evidence="2 5" id="KW-0812">Transmembrane</keyword>
<dbReference type="Gene3D" id="1.10.3720.10">
    <property type="entry name" value="MetI-like"/>
    <property type="match status" value="1"/>
</dbReference>
<name>A0A377PSC8_HAFAL</name>
<evidence type="ECO:0000256" key="1">
    <source>
        <dbReference type="ARBA" id="ARBA00004141"/>
    </source>
</evidence>
<gene>
    <name evidence="6" type="primary">pstA_3</name>
    <name evidence="6" type="ORF">NCTC8105_05102</name>
</gene>